<feature type="transmembrane region" description="Helical" evidence="1">
    <location>
        <begin position="113"/>
        <end position="138"/>
    </location>
</feature>
<dbReference type="GO" id="GO:0006508">
    <property type="term" value="P:proteolysis"/>
    <property type="evidence" value="ECO:0007669"/>
    <property type="project" value="UniProtKB-KW"/>
</dbReference>
<keyword evidence="2" id="KW-0378">Hydrolase</keyword>
<organism evidence="2 3">
    <name type="scientific">Cichlidogyrus casuarinus</name>
    <dbReference type="NCBI Taxonomy" id="1844966"/>
    <lineage>
        <taxon>Eukaryota</taxon>
        <taxon>Metazoa</taxon>
        <taxon>Spiralia</taxon>
        <taxon>Lophotrochozoa</taxon>
        <taxon>Platyhelminthes</taxon>
        <taxon>Monogenea</taxon>
        <taxon>Monopisthocotylea</taxon>
        <taxon>Dactylogyridea</taxon>
        <taxon>Ancyrocephalidae</taxon>
        <taxon>Cichlidogyrus</taxon>
    </lineage>
</organism>
<keyword evidence="2" id="KW-0645">Protease</keyword>
<name>A0ABD2PT22_9PLAT</name>
<gene>
    <name evidence="2" type="primary">VMP1_2</name>
    <name evidence="2" type="ORF">Ciccas_011092</name>
</gene>
<keyword evidence="1" id="KW-0472">Membrane</keyword>
<dbReference type="Proteomes" id="UP001626550">
    <property type="component" value="Unassembled WGS sequence"/>
</dbReference>
<accession>A0ABD2PT22</accession>
<comment type="caution">
    <text evidence="2">The sequence shown here is derived from an EMBL/GenBank/DDBJ whole genome shotgun (WGS) entry which is preliminary data.</text>
</comment>
<dbReference type="EMBL" id="JBJKFK010003036">
    <property type="protein sequence ID" value="KAL3310345.1"/>
    <property type="molecule type" value="Genomic_DNA"/>
</dbReference>
<keyword evidence="1" id="KW-1133">Transmembrane helix</keyword>
<protein>
    <submittedName>
        <fullName evidence="2">Vacuolar membrane protease</fullName>
    </submittedName>
</protein>
<reference evidence="2 3" key="1">
    <citation type="submission" date="2024-11" db="EMBL/GenBank/DDBJ databases">
        <title>Adaptive evolution of stress response genes in parasites aligns with host niche diversity.</title>
        <authorList>
            <person name="Hahn C."/>
            <person name="Resl P."/>
        </authorList>
    </citation>
    <scope>NUCLEOTIDE SEQUENCE [LARGE SCALE GENOMIC DNA]</scope>
    <source>
        <strain evidence="2">EGGRZ-B1_66</strain>
        <tissue evidence="2">Body</tissue>
    </source>
</reference>
<evidence type="ECO:0000256" key="1">
    <source>
        <dbReference type="SAM" id="Phobius"/>
    </source>
</evidence>
<evidence type="ECO:0000313" key="3">
    <source>
        <dbReference type="Proteomes" id="UP001626550"/>
    </source>
</evidence>
<evidence type="ECO:0000313" key="2">
    <source>
        <dbReference type="EMBL" id="KAL3310345.1"/>
    </source>
</evidence>
<keyword evidence="3" id="KW-1185">Reference proteome</keyword>
<sequence length="200" mass="22931">MAETTEKPQQSSSTIIHSKFSKDEEKLEREKLYLWISPFTTLYYFSCEAFNKLMLLLANILNHKKIVSTLLISFIVYNLLKLIEGPHQQVALIELFSNNLKRMRYAGNKLSWWFWWIGLGFLSSCGFGTGLHTFVLYLGPFIAEVTMAAYECGTTHFPEPPYPETISCPQGDYPKENISLLSLIRKTDLEAILWVSSSSL</sequence>
<dbReference type="AlphaFoldDB" id="A0ABD2PT22"/>
<dbReference type="GO" id="GO:0008233">
    <property type="term" value="F:peptidase activity"/>
    <property type="evidence" value="ECO:0007669"/>
    <property type="project" value="UniProtKB-KW"/>
</dbReference>
<keyword evidence="1" id="KW-0812">Transmembrane</keyword>
<proteinExistence type="predicted"/>